<dbReference type="EMBL" id="CATNWA010001396">
    <property type="protein sequence ID" value="CAI9540119.1"/>
    <property type="molecule type" value="Genomic_DNA"/>
</dbReference>
<proteinExistence type="predicted"/>
<gene>
    <name evidence="1" type="ORF">SPARVUS_LOCUS1698367</name>
</gene>
<dbReference type="Proteomes" id="UP001162483">
    <property type="component" value="Unassembled WGS sequence"/>
</dbReference>
<keyword evidence="2" id="KW-1185">Reference proteome</keyword>
<evidence type="ECO:0000313" key="1">
    <source>
        <dbReference type="EMBL" id="CAI9540119.1"/>
    </source>
</evidence>
<comment type="caution">
    <text evidence="1">The sequence shown here is derived from an EMBL/GenBank/DDBJ whole genome shotgun (WGS) entry which is preliminary data.</text>
</comment>
<protein>
    <submittedName>
        <fullName evidence="1">Uncharacterized protein</fullName>
    </submittedName>
</protein>
<name>A0ABN9AXA1_9NEOB</name>
<reference evidence="1" key="1">
    <citation type="submission" date="2023-05" db="EMBL/GenBank/DDBJ databases">
        <authorList>
            <person name="Stuckert A."/>
        </authorList>
    </citation>
    <scope>NUCLEOTIDE SEQUENCE</scope>
</reference>
<sequence length="73" mass="8069">MSLFNIFEFPAVPSPARSGTEHGRQMPASARGHCRGRCRGDITGAQDKVSEEGIPEQRCSVFPSVSRGYRLWC</sequence>
<accession>A0ABN9AXA1</accession>
<evidence type="ECO:0000313" key="2">
    <source>
        <dbReference type="Proteomes" id="UP001162483"/>
    </source>
</evidence>
<organism evidence="1 2">
    <name type="scientific">Staurois parvus</name>
    <dbReference type="NCBI Taxonomy" id="386267"/>
    <lineage>
        <taxon>Eukaryota</taxon>
        <taxon>Metazoa</taxon>
        <taxon>Chordata</taxon>
        <taxon>Craniata</taxon>
        <taxon>Vertebrata</taxon>
        <taxon>Euteleostomi</taxon>
        <taxon>Amphibia</taxon>
        <taxon>Batrachia</taxon>
        <taxon>Anura</taxon>
        <taxon>Neobatrachia</taxon>
        <taxon>Ranoidea</taxon>
        <taxon>Ranidae</taxon>
        <taxon>Staurois</taxon>
    </lineage>
</organism>